<sequence>MRAIEKYKKSPPAITRKIDEIFDSALIDAEDYRRTPYWILNIIKLKHKRDQNNEIQNILAERGRQFNKKKYTRINNYDNHLRKRRVAINNSTDDITNKTSVETNGNDTDKVKDVTVATTDYPDTTTSNKSLDMTTATPTRRSLSLNVLKFNLISNINGMLSEIKSKIELFTFVKQKYGDDILFKMGYLSGSLDALKYFVDILQNGIRDKVWNETNIYQVYETAEKIKFILDKLITMLNAYINEIFNIDE</sequence>
<organism evidence="1 2">
    <name type="scientific">Leptidea sinapis</name>
    <dbReference type="NCBI Taxonomy" id="189913"/>
    <lineage>
        <taxon>Eukaryota</taxon>
        <taxon>Metazoa</taxon>
        <taxon>Ecdysozoa</taxon>
        <taxon>Arthropoda</taxon>
        <taxon>Hexapoda</taxon>
        <taxon>Insecta</taxon>
        <taxon>Pterygota</taxon>
        <taxon>Neoptera</taxon>
        <taxon>Endopterygota</taxon>
        <taxon>Lepidoptera</taxon>
        <taxon>Glossata</taxon>
        <taxon>Ditrysia</taxon>
        <taxon>Papilionoidea</taxon>
        <taxon>Pieridae</taxon>
        <taxon>Dismorphiinae</taxon>
        <taxon>Leptidea</taxon>
    </lineage>
</organism>
<dbReference type="EMBL" id="FZQP02001015">
    <property type="protein sequence ID" value="VVC91297.1"/>
    <property type="molecule type" value="Genomic_DNA"/>
</dbReference>
<dbReference type="AlphaFoldDB" id="A0A5E4Q1X0"/>
<reference evidence="1 2" key="1">
    <citation type="submission" date="2017-07" db="EMBL/GenBank/DDBJ databases">
        <authorList>
            <person name="Talla V."/>
            <person name="Backstrom N."/>
        </authorList>
    </citation>
    <scope>NUCLEOTIDE SEQUENCE [LARGE SCALE GENOMIC DNA]</scope>
</reference>
<keyword evidence="2" id="KW-1185">Reference proteome</keyword>
<proteinExistence type="predicted"/>
<evidence type="ECO:0000313" key="2">
    <source>
        <dbReference type="Proteomes" id="UP000324832"/>
    </source>
</evidence>
<accession>A0A5E4Q1X0</accession>
<name>A0A5E4Q1X0_9NEOP</name>
<protein>
    <submittedName>
        <fullName evidence="1">Uncharacterized protein</fullName>
    </submittedName>
</protein>
<evidence type="ECO:0000313" key="1">
    <source>
        <dbReference type="EMBL" id="VVC91297.1"/>
    </source>
</evidence>
<dbReference type="Proteomes" id="UP000324832">
    <property type="component" value="Unassembled WGS sequence"/>
</dbReference>
<gene>
    <name evidence="1" type="ORF">LSINAPIS_LOCUS4001</name>
</gene>